<keyword evidence="3 5" id="KW-0863">Zinc-finger</keyword>
<feature type="region of interest" description="Disordered" evidence="6">
    <location>
        <begin position="1"/>
        <end position="102"/>
    </location>
</feature>
<dbReference type="InterPro" id="IPR036855">
    <property type="entry name" value="Znf_CCCH_sf"/>
</dbReference>
<keyword evidence="4 5" id="KW-0862">Zinc</keyword>
<dbReference type="GO" id="GO:0003729">
    <property type="term" value="F:mRNA binding"/>
    <property type="evidence" value="ECO:0007669"/>
    <property type="project" value="InterPro"/>
</dbReference>
<dbReference type="Pfam" id="PF00642">
    <property type="entry name" value="zf-CCCH"/>
    <property type="match status" value="2"/>
</dbReference>
<comment type="caution">
    <text evidence="8">The sequence shown here is derived from an EMBL/GenBank/DDBJ whole genome shotgun (WGS) entry which is preliminary data.</text>
</comment>
<evidence type="ECO:0000313" key="8">
    <source>
        <dbReference type="EMBL" id="KAK4538471.1"/>
    </source>
</evidence>
<evidence type="ECO:0000256" key="6">
    <source>
        <dbReference type="SAM" id="MobiDB-lite"/>
    </source>
</evidence>
<evidence type="ECO:0000256" key="4">
    <source>
        <dbReference type="ARBA" id="ARBA00022833"/>
    </source>
</evidence>
<feature type="compositionally biased region" description="Low complexity" evidence="6">
    <location>
        <begin position="430"/>
        <end position="443"/>
    </location>
</feature>
<dbReference type="PANTHER" id="PTHR12547:SF18">
    <property type="entry name" value="PROTEIN TIS11"/>
    <property type="match status" value="1"/>
</dbReference>
<dbReference type="FunFam" id="4.10.1000.10:FF:000001">
    <property type="entry name" value="zinc finger CCCH domain-containing protein 15-like"/>
    <property type="match status" value="1"/>
</dbReference>
<feature type="region of interest" description="Disordered" evidence="6">
    <location>
        <begin position="408"/>
        <end position="443"/>
    </location>
</feature>
<feature type="domain" description="C3H1-type" evidence="7">
    <location>
        <begin position="209"/>
        <end position="237"/>
    </location>
</feature>
<evidence type="ECO:0000313" key="9">
    <source>
        <dbReference type="Proteomes" id="UP001301350"/>
    </source>
</evidence>
<feature type="domain" description="C3H1-type" evidence="7">
    <location>
        <begin position="247"/>
        <end position="275"/>
    </location>
</feature>
<feature type="compositionally biased region" description="Low complexity" evidence="6">
    <location>
        <begin position="173"/>
        <end position="199"/>
    </location>
</feature>
<feature type="zinc finger region" description="C3H1-type" evidence="5">
    <location>
        <begin position="247"/>
        <end position="275"/>
    </location>
</feature>
<gene>
    <name evidence="8" type="ORF">CDCA_CDCA18G4496</name>
</gene>
<dbReference type="SUPFAM" id="SSF90229">
    <property type="entry name" value="CCCH zinc finger"/>
    <property type="match status" value="2"/>
</dbReference>
<protein>
    <recommendedName>
        <fullName evidence="7">C3H1-type domain-containing protein</fullName>
    </recommendedName>
</protein>
<organism evidence="8 9">
    <name type="scientific">Cyanidium caldarium</name>
    <name type="common">Red alga</name>
    <dbReference type="NCBI Taxonomy" id="2771"/>
    <lineage>
        <taxon>Eukaryota</taxon>
        <taxon>Rhodophyta</taxon>
        <taxon>Bangiophyceae</taxon>
        <taxon>Cyanidiales</taxon>
        <taxon>Cyanidiaceae</taxon>
        <taxon>Cyanidium</taxon>
    </lineage>
</organism>
<dbReference type="SMART" id="SM00356">
    <property type="entry name" value="ZnF_C3H1"/>
    <property type="match status" value="2"/>
</dbReference>
<feature type="region of interest" description="Disordered" evidence="6">
    <location>
        <begin position="130"/>
        <end position="205"/>
    </location>
</feature>
<accession>A0AAV9J232</accession>
<dbReference type="Proteomes" id="UP001301350">
    <property type="component" value="Unassembled WGS sequence"/>
</dbReference>
<dbReference type="PROSITE" id="PS50103">
    <property type="entry name" value="ZF_C3H1"/>
    <property type="match status" value="2"/>
</dbReference>
<sequence length="453" mass="47892">MHTAYATPQAGGEHRETQPPSTARSPMRSTTASAPRVEPQQPSGNDEMLMRHFSHAISVASSSTSSSSSSSAAAATPRRSVDAPQANGSQGNTPPNVPLWQKRSLGSMQVHLSTSVHTLYAPAEVANDTSDARPYRSMGSLSARVGHRHRPERPRYPAPHSAVPPERRGVPHSPTGTASSASSRASSASPPRPPYGGSATPRTPATNELYKTELCRSWTETGTCRYGLKCQFAHGEHELRQLRRHPKYKTKVCKNYAEHGSCPYGSRCRFIHERDRSKSFEGLDSDLLAAVTAGGVGGGGSGALRKLPIFEQIHQGLVASDEDEQQRFTVETAAAATAATMARDSSNTLGRFGLAAAWDGMGIATNAAAEQAPADIAGYSGDGSRVDFTLGRPGIVTPLHATHFSPVTPAHAQHAPHSLSPWSACEQRGTPTSTNAAAAPSPSARRTALFGAL</sequence>
<feature type="compositionally biased region" description="Polar residues" evidence="6">
    <location>
        <begin position="18"/>
        <end position="33"/>
    </location>
</feature>
<dbReference type="EMBL" id="JANCYW010000018">
    <property type="protein sequence ID" value="KAK4538471.1"/>
    <property type="molecule type" value="Genomic_DNA"/>
</dbReference>
<feature type="zinc finger region" description="C3H1-type" evidence="5">
    <location>
        <begin position="209"/>
        <end position="237"/>
    </location>
</feature>
<feature type="compositionally biased region" description="Low complexity" evidence="6">
    <location>
        <begin position="55"/>
        <end position="75"/>
    </location>
</feature>
<dbReference type="AlphaFoldDB" id="A0AAV9J232"/>
<evidence type="ECO:0000259" key="7">
    <source>
        <dbReference type="PROSITE" id="PS50103"/>
    </source>
</evidence>
<name>A0AAV9J232_CYACA</name>
<dbReference type="FunFam" id="4.10.1000.10:FF:000002">
    <property type="entry name" value="Zinc finger protein 36, C3H1 type-like 1"/>
    <property type="match status" value="1"/>
</dbReference>
<dbReference type="InterPro" id="IPR045877">
    <property type="entry name" value="ZFP36-like"/>
</dbReference>
<dbReference type="Gene3D" id="4.10.1000.10">
    <property type="entry name" value="Zinc finger, CCCH-type"/>
    <property type="match status" value="2"/>
</dbReference>
<dbReference type="InterPro" id="IPR000571">
    <property type="entry name" value="Znf_CCCH"/>
</dbReference>
<keyword evidence="9" id="KW-1185">Reference proteome</keyword>
<evidence type="ECO:0000256" key="3">
    <source>
        <dbReference type="ARBA" id="ARBA00022771"/>
    </source>
</evidence>
<dbReference type="GO" id="GO:0008270">
    <property type="term" value="F:zinc ion binding"/>
    <property type="evidence" value="ECO:0007669"/>
    <property type="project" value="UniProtKB-KW"/>
</dbReference>
<keyword evidence="2" id="KW-0677">Repeat</keyword>
<evidence type="ECO:0000256" key="2">
    <source>
        <dbReference type="ARBA" id="ARBA00022737"/>
    </source>
</evidence>
<evidence type="ECO:0000256" key="1">
    <source>
        <dbReference type="ARBA" id="ARBA00022723"/>
    </source>
</evidence>
<reference evidence="8 9" key="1">
    <citation type="submission" date="2022-07" db="EMBL/GenBank/DDBJ databases">
        <title>Genome-wide signatures of adaptation to extreme environments.</title>
        <authorList>
            <person name="Cho C.H."/>
            <person name="Yoon H.S."/>
        </authorList>
    </citation>
    <scope>NUCLEOTIDE SEQUENCE [LARGE SCALE GENOMIC DNA]</scope>
    <source>
        <strain evidence="8 9">DBV 063 E5</strain>
    </source>
</reference>
<evidence type="ECO:0000256" key="5">
    <source>
        <dbReference type="PROSITE-ProRule" id="PRU00723"/>
    </source>
</evidence>
<dbReference type="PANTHER" id="PTHR12547">
    <property type="entry name" value="CCCH ZINC FINGER/TIS11-RELATED"/>
    <property type="match status" value="1"/>
</dbReference>
<keyword evidence="1 5" id="KW-0479">Metal-binding</keyword>
<proteinExistence type="predicted"/>